<dbReference type="Pfam" id="PF00355">
    <property type="entry name" value="Rieske"/>
    <property type="match status" value="1"/>
</dbReference>
<dbReference type="AlphaFoldDB" id="A0A9P1H9I8"/>
<dbReference type="InterPro" id="IPR036922">
    <property type="entry name" value="Rieske_2Fe-2S_sf"/>
</dbReference>
<dbReference type="OrthoDB" id="429143at2759"/>
<dbReference type="PANTHER" id="PTHR13847">
    <property type="entry name" value="SARCOSINE DEHYDROGENASE-RELATED"/>
    <property type="match status" value="1"/>
</dbReference>
<feature type="domain" description="Rieske" evidence="5">
    <location>
        <begin position="689"/>
        <end position="774"/>
    </location>
</feature>
<dbReference type="Pfam" id="PF01266">
    <property type="entry name" value="DAO"/>
    <property type="match status" value="1"/>
</dbReference>
<keyword evidence="1" id="KW-0001">2Fe-2S</keyword>
<dbReference type="FunFam" id="2.102.10.10:FF:000014">
    <property type="entry name" value="Oxidoreductase, FAD dependent"/>
    <property type="match status" value="1"/>
</dbReference>
<organism evidence="6 7">
    <name type="scientific">Parascedosporium putredinis</name>
    <dbReference type="NCBI Taxonomy" id="1442378"/>
    <lineage>
        <taxon>Eukaryota</taxon>
        <taxon>Fungi</taxon>
        <taxon>Dikarya</taxon>
        <taxon>Ascomycota</taxon>
        <taxon>Pezizomycotina</taxon>
        <taxon>Sordariomycetes</taxon>
        <taxon>Hypocreomycetidae</taxon>
        <taxon>Microascales</taxon>
        <taxon>Microascaceae</taxon>
        <taxon>Parascedosporium</taxon>
    </lineage>
</organism>
<keyword evidence="2" id="KW-0479">Metal-binding</keyword>
<dbReference type="PANTHER" id="PTHR13847:SF281">
    <property type="entry name" value="FAD DEPENDENT OXIDOREDUCTASE DOMAIN-CONTAINING PROTEIN"/>
    <property type="match status" value="1"/>
</dbReference>
<dbReference type="GO" id="GO:0005737">
    <property type="term" value="C:cytoplasm"/>
    <property type="evidence" value="ECO:0007669"/>
    <property type="project" value="TreeGrafter"/>
</dbReference>
<proteinExistence type="predicted"/>
<dbReference type="CDD" id="cd03477">
    <property type="entry name" value="Rieske_YhfW_C"/>
    <property type="match status" value="1"/>
</dbReference>
<reference evidence="6" key="1">
    <citation type="submission" date="2022-11" db="EMBL/GenBank/DDBJ databases">
        <authorList>
            <person name="Scott C."/>
            <person name="Bruce N."/>
        </authorList>
    </citation>
    <scope>NUCLEOTIDE SEQUENCE</scope>
</reference>
<dbReference type="InterPro" id="IPR038010">
    <property type="entry name" value="YhfW_C"/>
</dbReference>
<dbReference type="SUPFAM" id="SSF51905">
    <property type="entry name" value="FAD/NAD(P)-binding domain"/>
    <property type="match status" value="1"/>
</dbReference>
<sequence>MQRPIPTTPFSFSPFDRFHNEILPRFHPPRRDGAGRASIFIGTPVSTVPILSAVRFARVIPVVVGGPQDTFVPNVVAASPGDIIQFQFSSGNHTVTQSTAEAPCQPLQAALPGAVHSGHIPFVEGQQTVGVFNMFVTNTNTMFLYCATGPHCRNGQVMVVNPLTTDQVVAMNKVAAGTAASTDGTTVQGGVVGEIPLASAAFIIPTNTGGPLVAVPPRRSRRALCGALCSAIIHPWGERYDDSVDWNGWPGATDPVWVHKHPFDDHPRFSPLRSDTKTDVCVVGAGIAGISLAYELVSRGRDVVLLEAREVLSGETGRTSGHLSNALDDHYTALRAKHGAEGAQAAADSHTWALHRVGDIAKELGIACEYRHVDAYEISQYPRGDERRDRDMLDLRREAEVARKLGLSVSFRDDLAVRGWNSGPDQRGGTAFANQAAFHPTLYLTGILQWLQSQPNFQCFTNTRVMSVQETSSGLLGTGEKSVKVETADGFSVECAYAAETTLIPLQKLSVVGEMAYLRTYALAIRVPKGSVEDCFIYDSAEPYKYVRLTECDDRDDYLIIGGCDHRVGQDTPEGRYAELEDWVRERFTKAGSVDYRWSGQINEPVDYVGFIGKNQGCERVYVATGDSGNGLTHGVIAGKLIADSIDGKTNEWTRLYDPKRLVSIAKSAPTVVQNVLAINKEYKRFLQSDIADIEDLAPGCGGVLNPTFEKPVAVYKDEAGNVTKMSALCPHMKGVVCWNPGEKTFDCPVHGSRFSNEGECLTGPAKAGLQSVE</sequence>
<keyword evidence="4" id="KW-0411">Iron-sulfur</keyword>
<dbReference type="Gene3D" id="3.30.9.10">
    <property type="entry name" value="D-Amino Acid Oxidase, subunit A, domain 2"/>
    <property type="match status" value="1"/>
</dbReference>
<dbReference type="SUPFAM" id="SSF50022">
    <property type="entry name" value="ISP domain"/>
    <property type="match status" value="1"/>
</dbReference>
<dbReference type="PROSITE" id="PS51296">
    <property type="entry name" value="RIESKE"/>
    <property type="match status" value="1"/>
</dbReference>
<dbReference type="CDD" id="cd00920">
    <property type="entry name" value="Cupredoxin"/>
    <property type="match status" value="1"/>
</dbReference>
<keyword evidence="3" id="KW-0408">Iron</keyword>
<dbReference type="Gene3D" id="2.60.40.420">
    <property type="entry name" value="Cupredoxins - blue copper proteins"/>
    <property type="match status" value="1"/>
</dbReference>
<protein>
    <recommendedName>
        <fullName evidence="5">Rieske domain-containing protein</fullName>
    </recommendedName>
</protein>
<evidence type="ECO:0000256" key="3">
    <source>
        <dbReference type="ARBA" id="ARBA00023004"/>
    </source>
</evidence>
<dbReference type="InterPro" id="IPR036188">
    <property type="entry name" value="FAD/NAD-bd_sf"/>
</dbReference>
<comment type="caution">
    <text evidence="6">The sequence shown here is derived from an EMBL/GenBank/DDBJ whole genome shotgun (WGS) entry which is preliminary data.</text>
</comment>
<evidence type="ECO:0000256" key="1">
    <source>
        <dbReference type="ARBA" id="ARBA00022714"/>
    </source>
</evidence>
<dbReference type="Proteomes" id="UP000838763">
    <property type="component" value="Unassembled WGS sequence"/>
</dbReference>
<dbReference type="InterPro" id="IPR008972">
    <property type="entry name" value="Cupredoxin"/>
</dbReference>
<dbReference type="EMBL" id="CALLCH030000018">
    <property type="protein sequence ID" value="CAI4218436.1"/>
    <property type="molecule type" value="Genomic_DNA"/>
</dbReference>
<name>A0A9P1H9I8_9PEZI</name>
<evidence type="ECO:0000259" key="5">
    <source>
        <dbReference type="PROSITE" id="PS51296"/>
    </source>
</evidence>
<keyword evidence="7" id="KW-1185">Reference proteome</keyword>
<dbReference type="GO" id="GO:0046872">
    <property type="term" value="F:metal ion binding"/>
    <property type="evidence" value="ECO:0007669"/>
    <property type="project" value="UniProtKB-KW"/>
</dbReference>
<evidence type="ECO:0000256" key="4">
    <source>
        <dbReference type="ARBA" id="ARBA00023014"/>
    </source>
</evidence>
<evidence type="ECO:0000256" key="2">
    <source>
        <dbReference type="ARBA" id="ARBA00022723"/>
    </source>
</evidence>
<dbReference type="InterPro" id="IPR017941">
    <property type="entry name" value="Rieske_2Fe-2S"/>
</dbReference>
<dbReference type="Gene3D" id="2.102.10.10">
    <property type="entry name" value="Rieske [2Fe-2S] iron-sulphur domain"/>
    <property type="match status" value="1"/>
</dbReference>
<evidence type="ECO:0000313" key="6">
    <source>
        <dbReference type="EMBL" id="CAI4218436.1"/>
    </source>
</evidence>
<accession>A0A9P1H9I8</accession>
<dbReference type="SUPFAM" id="SSF49503">
    <property type="entry name" value="Cupredoxins"/>
    <property type="match status" value="1"/>
</dbReference>
<gene>
    <name evidence="6" type="ORF">PPNO1_LOCUS8019</name>
</gene>
<dbReference type="Gene3D" id="3.50.50.60">
    <property type="entry name" value="FAD/NAD(P)-binding domain"/>
    <property type="match status" value="1"/>
</dbReference>
<dbReference type="GO" id="GO:0051537">
    <property type="term" value="F:2 iron, 2 sulfur cluster binding"/>
    <property type="evidence" value="ECO:0007669"/>
    <property type="project" value="UniProtKB-KW"/>
</dbReference>
<dbReference type="InterPro" id="IPR006076">
    <property type="entry name" value="FAD-dep_OxRdtase"/>
</dbReference>
<evidence type="ECO:0000313" key="7">
    <source>
        <dbReference type="Proteomes" id="UP000838763"/>
    </source>
</evidence>